<accession>A0ABU8E6J2</accession>
<dbReference type="InterPro" id="IPR036390">
    <property type="entry name" value="WH_DNA-bd_sf"/>
</dbReference>
<dbReference type="RefSeq" id="WP_336392404.1">
    <property type="nucleotide sequence ID" value="NZ_JBAPLV010000012.1"/>
</dbReference>
<name>A0ABU8E6J2_9ACTN</name>
<dbReference type="PANTHER" id="PTHR33164">
    <property type="entry name" value="TRANSCRIPTIONAL REGULATOR, MARR FAMILY"/>
    <property type="match status" value="1"/>
</dbReference>
<dbReference type="SMART" id="SM00347">
    <property type="entry name" value="HTH_MARR"/>
    <property type="match status" value="1"/>
</dbReference>
<proteinExistence type="predicted"/>
<organism evidence="2 3">
    <name type="scientific">Klenkia terrae</name>
    <dbReference type="NCBI Taxonomy" id="1052259"/>
    <lineage>
        <taxon>Bacteria</taxon>
        <taxon>Bacillati</taxon>
        <taxon>Actinomycetota</taxon>
        <taxon>Actinomycetes</taxon>
        <taxon>Geodermatophilales</taxon>
        <taxon>Geodermatophilaceae</taxon>
        <taxon>Klenkia</taxon>
    </lineage>
</organism>
<dbReference type="PROSITE" id="PS50995">
    <property type="entry name" value="HTH_MARR_2"/>
    <property type="match status" value="1"/>
</dbReference>
<feature type="domain" description="HTH marR-type" evidence="1">
    <location>
        <begin position="20"/>
        <end position="156"/>
    </location>
</feature>
<comment type="caution">
    <text evidence="2">The sequence shown here is derived from an EMBL/GenBank/DDBJ whole genome shotgun (WGS) entry which is preliminary data.</text>
</comment>
<evidence type="ECO:0000313" key="3">
    <source>
        <dbReference type="Proteomes" id="UP001373496"/>
    </source>
</evidence>
<gene>
    <name evidence="2" type="ORF">UXQ13_12390</name>
</gene>
<reference evidence="2 3" key="1">
    <citation type="submission" date="2024-03" db="EMBL/GenBank/DDBJ databases">
        <title>Draft genome sequence of Klenkia terrae.</title>
        <authorList>
            <person name="Duangmal K."/>
            <person name="Chantavorakit T."/>
        </authorList>
    </citation>
    <scope>NUCLEOTIDE SEQUENCE [LARGE SCALE GENOMIC DNA]</scope>
    <source>
        <strain evidence="2 3">JCM 17786</strain>
    </source>
</reference>
<dbReference type="InterPro" id="IPR000835">
    <property type="entry name" value="HTH_MarR-typ"/>
</dbReference>
<sequence length="171" mass="18655">MSAEVEVPPESPFALLTAAERRAWFAFMKVQLRLRYEMNRQLQADSGISLADYDLLVALTSDPAGTMAMSALAARIGTERSRTSHHAKRMATRGLVSLGAAADDRRVTEVSLTDQGRATLLAAAPRHVELVRAMFLDDLGPAALDELSGTLEQVYDRIIEQGTLPRPADHP</sequence>
<dbReference type="InterPro" id="IPR039422">
    <property type="entry name" value="MarR/SlyA-like"/>
</dbReference>
<keyword evidence="3" id="KW-1185">Reference proteome</keyword>
<protein>
    <submittedName>
        <fullName evidence="2">MarR family winged helix-turn-helix transcriptional regulator</fullName>
    </submittedName>
</protein>
<dbReference type="EMBL" id="JBAPLV010000012">
    <property type="protein sequence ID" value="MEI4279266.1"/>
    <property type="molecule type" value="Genomic_DNA"/>
</dbReference>
<dbReference type="SUPFAM" id="SSF46785">
    <property type="entry name" value="Winged helix' DNA-binding domain"/>
    <property type="match status" value="1"/>
</dbReference>
<dbReference type="InterPro" id="IPR036388">
    <property type="entry name" value="WH-like_DNA-bd_sf"/>
</dbReference>
<dbReference type="Gene3D" id="1.10.10.10">
    <property type="entry name" value="Winged helix-like DNA-binding domain superfamily/Winged helix DNA-binding domain"/>
    <property type="match status" value="1"/>
</dbReference>
<evidence type="ECO:0000313" key="2">
    <source>
        <dbReference type="EMBL" id="MEI4279266.1"/>
    </source>
</evidence>
<dbReference type="Pfam" id="PF12802">
    <property type="entry name" value="MarR_2"/>
    <property type="match status" value="1"/>
</dbReference>
<dbReference type="PANTHER" id="PTHR33164:SF99">
    <property type="entry name" value="MARR FAMILY REGULATORY PROTEIN"/>
    <property type="match status" value="1"/>
</dbReference>
<evidence type="ECO:0000259" key="1">
    <source>
        <dbReference type="PROSITE" id="PS50995"/>
    </source>
</evidence>
<dbReference type="Proteomes" id="UP001373496">
    <property type="component" value="Unassembled WGS sequence"/>
</dbReference>